<dbReference type="EMBL" id="AZBU02000008">
    <property type="protein sequence ID" value="TKR68045.1"/>
    <property type="molecule type" value="Genomic_DNA"/>
</dbReference>
<evidence type="ECO:0000256" key="2">
    <source>
        <dbReference type="ARBA" id="ARBA00022741"/>
    </source>
</evidence>
<dbReference type="InterPro" id="IPR008266">
    <property type="entry name" value="Tyr_kinase_AS"/>
</dbReference>
<dbReference type="PROSITE" id="PS00109">
    <property type="entry name" value="PROTEIN_KINASE_TYR"/>
    <property type="match status" value="1"/>
</dbReference>
<name>A0A4V5ZZM1_STECR</name>
<feature type="binding site" evidence="8">
    <location>
        <position position="154"/>
    </location>
    <ligand>
        <name>ATP</name>
        <dbReference type="ChEBI" id="CHEBI:30616"/>
    </ligand>
</feature>
<keyword evidence="13" id="KW-1185">Reference proteome</keyword>
<reference evidence="12 13" key="2">
    <citation type="journal article" date="2019" name="G3 (Bethesda)">
        <title>Hybrid Assembly of the Genome of the Entomopathogenic Nematode Steinernema carpocapsae Identifies the X-Chromosome.</title>
        <authorList>
            <person name="Serra L."/>
            <person name="Macchietto M."/>
            <person name="Macias-Munoz A."/>
            <person name="McGill C.J."/>
            <person name="Rodriguez I.M."/>
            <person name="Rodriguez B."/>
            <person name="Murad R."/>
            <person name="Mortazavi A."/>
        </authorList>
    </citation>
    <scope>NUCLEOTIDE SEQUENCE [LARGE SCALE GENOMIC DNA]</scope>
    <source>
        <strain evidence="12 13">ALL</strain>
    </source>
</reference>
<dbReference type="InterPro" id="IPR020635">
    <property type="entry name" value="Tyr_kinase_cat_dom"/>
</dbReference>
<evidence type="ECO:0000256" key="7">
    <source>
        <dbReference type="PROSITE-ProRule" id="PRU00191"/>
    </source>
</evidence>
<dbReference type="Pfam" id="PF00017">
    <property type="entry name" value="SH2"/>
    <property type="match status" value="1"/>
</dbReference>
<dbReference type="InterPro" id="IPR001245">
    <property type="entry name" value="Ser-Thr/Tyr_kinase_cat_dom"/>
</dbReference>
<comment type="caution">
    <text evidence="12">The sequence shown here is derived from an EMBL/GenBank/DDBJ whole genome shotgun (WGS) entry which is preliminary data.</text>
</comment>
<dbReference type="AlphaFoldDB" id="A0A4V5ZZM1"/>
<evidence type="ECO:0000259" key="11">
    <source>
        <dbReference type="PROSITE" id="PS50011"/>
    </source>
</evidence>
<feature type="domain" description="SH2" evidence="10">
    <location>
        <begin position="18"/>
        <end position="111"/>
    </location>
</feature>
<dbReference type="InterPro" id="IPR000980">
    <property type="entry name" value="SH2"/>
</dbReference>
<feature type="domain" description="Protein kinase" evidence="11">
    <location>
        <begin position="123"/>
        <end position="381"/>
    </location>
</feature>
<dbReference type="PANTHER" id="PTHR24418">
    <property type="entry name" value="TYROSINE-PROTEIN KINASE"/>
    <property type="match status" value="1"/>
</dbReference>
<evidence type="ECO:0000256" key="1">
    <source>
        <dbReference type="ARBA" id="ARBA00022679"/>
    </source>
</evidence>
<dbReference type="Gene3D" id="3.30.505.10">
    <property type="entry name" value="SH2 domain"/>
    <property type="match status" value="1"/>
</dbReference>
<dbReference type="SUPFAM" id="SSF55550">
    <property type="entry name" value="SH2 domain"/>
    <property type="match status" value="1"/>
</dbReference>
<dbReference type="PROSITE" id="PS50011">
    <property type="entry name" value="PROTEIN_KINASE_DOM"/>
    <property type="match status" value="1"/>
</dbReference>
<dbReference type="CDD" id="cd00192">
    <property type="entry name" value="PTKc"/>
    <property type="match status" value="1"/>
</dbReference>
<protein>
    <recommendedName>
        <fullName evidence="9">Tyrosine-protein kinase</fullName>
        <ecNumber evidence="9">2.7.10.2</ecNumber>
    </recommendedName>
</protein>
<dbReference type="InterPro" id="IPR000719">
    <property type="entry name" value="Prot_kinase_dom"/>
</dbReference>
<dbReference type="SMART" id="SM00252">
    <property type="entry name" value="SH2"/>
    <property type="match status" value="1"/>
</dbReference>
<dbReference type="OrthoDB" id="546826at2759"/>
<evidence type="ECO:0000259" key="10">
    <source>
        <dbReference type="PROSITE" id="PS50001"/>
    </source>
</evidence>
<evidence type="ECO:0000256" key="9">
    <source>
        <dbReference type="RuleBase" id="RU362096"/>
    </source>
</evidence>
<dbReference type="PROSITE" id="PS00107">
    <property type="entry name" value="PROTEIN_KINASE_ATP"/>
    <property type="match status" value="1"/>
</dbReference>
<reference evidence="12 13" key="1">
    <citation type="journal article" date="2015" name="Genome Biol.">
        <title>Comparative genomics of Steinernema reveals deeply conserved gene regulatory networks.</title>
        <authorList>
            <person name="Dillman A.R."/>
            <person name="Macchietto M."/>
            <person name="Porter C.F."/>
            <person name="Rogers A."/>
            <person name="Williams B."/>
            <person name="Antoshechkin I."/>
            <person name="Lee M.M."/>
            <person name="Goodwin Z."/>
            <person name="Lu X."/>
            <person name="Lewis E.E."/>
            <person name="Goodrich-Blair H."/>
            <person name="Stock S.P."/>
            <person name="Adams B.J."/>
            <person name="Sternberg P.W."/>
            <person name="Mortazavi A."/>
        </authorList>
    </citation>
    <scope>NUCLEOTIDE SEQUENCE [LARGE SCALE GENOMIC DNA]</scope>
    <source>
        <strain evidence="12 13">ALL</strain>
    </source>
</reference>
<dbReference type="Pfam" id="PF07714">
    <property type="entry name" value="PK_Tyr_Ser-Thr"/>
    <property type="match status" value="1"/>
</dbReference>
<evidence type="ECO:0000313" key="13">
    <source>
        <dbReference type="Proteomes" id="UP000298663"/>
    </source>
</evidence>
<evidence type="ECO:0000256" key="8">
    <source>
        <dbReference type="PROSITE-ProRule" id="PRU10141"/>
    </source>
</evidence>
<gene>
    <name evidence="12" type="ORF">L596_024091</name>
</gene>
<dbReference type="Gene3D" id="3.30.200.20">
    <property type="entry name" value="Phosphorylase Kinase, domain 1"/>
    <property type="match status" value="1"/>
</dbReference>
<dbReference type="GO" id="GO:0004715">
    <property type="term" value="F:non-membrane spanning protein tyrosine kinase activity"/>
    <property type="evidence" value="ECO:0007669"/>
    <property type="project" value="UniProtKB-EC"/>
</dbReference>
<dbReference type="Proteomes" id="UP000298663">
    <property type="component" value="Unassembled WGS sequence"/>
</dbReference>
<dbReference type="Gene3D" id="1.10.510.10">
    <property type="entry name" value="Transferase(Phosphotransferase) domain 1"/>
    <property type="match status" value="1"/>
</dbReference>
<dbReference type="GO" id="GO:0005524">
    <property type="term" value="F:ATP binding"/>
    <property type="evidence" value="ECO:0007669"/>
    <property type="project" value="UniProtKB-UniRule"/>
</dbReference>
<dbReference type="SUPFAM" id="SSF56112">
    <property type="entry name" value="Protein kinase-like (PK-like)"/>
    <property type="match status" value="1"/>
</dbReference>
<dbReference type="InterPro" id="IPR011009">
    <property type="entry name" value="Kinase-like_dom_sf"/>
</dbReference>
<keyword evidence="5 9" id="KW-0829">Tyrosine-protein kinase</keyword>
<dbReference type="InterPro" id="IPR050198">
    <property type="entry name" value="Non-receptor_tyrosine_kinases"/>
</dbReference>
<dbReference type="EC" id="2.7.10.2" evidence="9"/>
<evidence type="ECO:0000256" key="6">
    <source>
        <dbReference type="ARBA" id="ARBA00051245"/>
    </source>
</evidence>
<keyword evidence="7" id="KW-0727">SH2 domain</keyword>
<sequence>MHHVGIQGIDKALLLESYYHGVVEKQDVEAALLKEGDFLVCMPQDESSRHVVSIAVLFNGKPRYFVIGKTKKNRFHVSAKSFDTIPLMIYHYSSSREALHPDFPIVLKRAIAHPEWLISHDRIRLNIQVGKGAFGKVYKATMVMGKAYEVVAVKTFRGQTADAKKRALFLQEARTMREYKHDHILRLIGIACQQEPLMIVLEYAGGGSLLKHLRVQGINLGIVERYRFCTEAASGLRYLEKLKCIHRDVAARNCLLTEAFVVKIADFGLSMKETELTIDPEKENLMMPIRWLAPEILKHRHFSTKSDVWAFGVLLFEIFTDGTVPYKDMTLKEVRARLTDSSKFRLEIPIEFPPGIRKIIDECWDEDAAKRPSFKALHKTLHNVKF</sequence>
<dbReference type="STRING" id="34508.A0A4V5ZZM1"/>
<evidence type="ECO:0000256" key="3">
    <source>
        <dbReference type="ARBA" id="ARBA00022777"/>
    </source>
</evidence>
<comment type="catalytic activity">
    <reaction evidence="6 9">
        <text>L-tyrosyl-[protein] + ATP = O-phospho-L-tyrosyl-[protein] + ADP + H(+)</text>
        <dbReference type="Rhea" id="RHEA:10596"/>
        <dbReference type="Rhea" id="RHEA-COMP:10136"/>
        <dbReference type="Rhea" id="RHEA-COMP:20101"/>
        <dbReference type="ChEBI" id="CHEBI:15378"/>
        <dbReference type="ChEBI" id="CHEBI:30616"/>
        <dbReference type="ChEBI" id="CHEBI:46858"/>
        <dbReference type="ChEBI" id="CHEBI:61978"/>
        <dbReference type="ChEBI" id="CHEBI:456216"/>
        <dbReference type="EC" id="2.7.10.2"/>
    </reaction>
</comment>
<evidence type="ECO:0000313" key="12">
    <source>
        <dbReference type="EMBL" id="TKR68045.1"/>
    </source>
</evidence>
<dbReference type="SMART" id="SM00219">
    <property type="entry name" value="TyrKc"/>
    <property type="match status" value="1"/>
</dbReference>
<proteinExistence type="inferred from homology"/>
<accession>A0A4V5ZZM1</accession>
<keyword evidence="4 8" id="KW-0067">ATP-binding</keyword>
<keyword evidence="1 9" id="KW-0808">Transferase</keyword>
<dbReference type="InterPro" id="IPR036860">
    <property type="entry name" value="SH2_dom_sf"/>
</dbReference>
<dbReference type="PRINTS" id="PR00109">
    <property type="entry name" value="TYRKINASE"/>
</dbReference>
<dbReference type="InterPro" id="IPR017441">
    <property type="entry name" value="Protein_kinase_ATP_BS"/>
</dbReference>
<keyword evidence="2 8" id="KW-0547">Nucleotide-binding</keyword>
<organism evidence="12 13">
    <name type="scientific">Steinernema carpocapsae</name>
    <name type="common">Entomopathogenic nematode</name>
    <dbReference type="NCBI Taxonomy" id="34508"/>
    <lineage>
        <taxon>Eukaryota</taxon>
        <taxon>Metazoa</taxon>
        <taxon>Ecdysozoa</taxon>
        <taxon>Nematoda</taxon>
        <taxon>Chromadorea</taxon>
        <taxon>Rhabditida</taxon>
        <taxon>Tylenchina</taxon>
        <taxon>Panagrolaimomorpha</taxon>
        <taxon>Strongyloidoidea</taxon>
        <taxon>Steinernematidae</taxon>
        <taxon>Steinernema</taxon>
    </lineage>
</organism>
<keyword evidence="3 9" id="KW-0418">Kinase</keyword>
<comment type="similarity">
    <text evidence="9">Belongs to the protein kinase superfamily. Tyr protein kinase family.</text>
</comment>
<dbReference type="PROSITE" id="PS50001">
    <property type="entry name" value="SH2"/>
    <property type="match status" value="1"/>
</dbReference>
<evidence type="ECO:0000256" key="5">
    <source>
        <dbReference type="ARBA" id="ARBA00023137"/>
    </source>
</evidence>
<evidence type="ECO:0000256" key="4">
    <source>
        <dbReference type="ARBA" id="ARBA00022840"/>
    </source>
</evidence>